<feature type="non-terminal residue" evidence="1">
    <location>
        <position position="94"/>
    </location>
</feature>
<evidence type="ECO:0000313" key="1">
    <source>
        <dbReference type="EMBL" id="CAG7870379.1"/>
    </source>
</evidence>
<reference evidence="1 2" key="1">
    <citation type="submission" date="2021-07" db="EMBL/GenBank/DDBJ databases">
        <authorList>
            <consortium name="Genoscope - CEA"/>
            <person name="William W."/>
        </authorList>
    </citation>
    <scope>NUCLEOTIDE SEQUENCE [LARGE SCALE GENOMIC DNA]</scope>
</reference>
<organism evidence="1 2">
    <name type="scientific">Brassica campestris</name>
    <name type="common">Field mustard</name>
    <dbReference type="NCBI Taxonomy" id="3711"/>
    <lineage>
        <taxon>Eukaryota</taxon>
        <taxon>Viridiplantae</taxon>
        <taxon>Streptophyta</taxon>
        <taxon>Embryophyta</taxon>
        <taxon>Tracheophyta</taxon>
        <taxon>Spermatophyta</taxon>
        <taxon>Magnoliopsida</taxon>
        <taxon>eudicotyledons</taxon>
        <taxon>Gunneridae</taxon>
        <taxon>Pentapetalae</taxon>
        <taxon>rosids</taxon>
        <taxon>malvids</taxon>
        <taxon>Brassicales</taxon>
        <taxon>Brassicaceae</taxon>
        <taxon>Brassiceae</taxon>
        <taxon>Brassica</taxon>
    </lineage>
</organism>
<dbReference type="Gramene" id="A06p26190.2_BraZ1">
    <property type="protein sequence ID" value="A06p26190.2_BraZ1.CDS"/>
    <property type="gene ID" value="A06g26190.2_BraZ1"/>
</dbReference>
<dbReference type="EMBL" id="LS974622">
    <property type="protein sequence ID" value="CAG7870379.1"/>
    <property type="molecule type" value="Genomic_DNA"/>
</dbReference>
<dbReference type="Proteomes" id="UP000694005">
    <property type="component" value="Chromosome A06"/>
</dbReference>
<accession>A0A8D9D7F6</accession>
<gene>
    <name evidence="1" type="ORF">BRAPAZ1V2_A06P26190.2</name>
</gene>
<evidence type="ECO:0000313" key="2">
    <source>
        <dbReference type="Proteomes" id="UP000694005"/>
    </source>
</evidence>
<dbReference type="AlphaFoldDB" id="A0A8D9D7F6"/>
<protein>
    <submittedName>
        <fullName evidence="1">Uncharacterized protein</fullName>
    </submittedName>
</protein>
<proteinExistence type="predicted"/>
<name>A0A8D9D7F6_BRACM</name>
<sequence>SVCVRVCPSVSIRTHRTFVAVHQYTYQHAGPSHELTSVVVHQYTYQHVGPWTQHAGPSRGLFGTHRTSVAIHQYTYQHIGPWTQHADPSRGLFG</sequence>